<organism evidence="2 3">
    <name type="scientific">Byssothecium circinans</name>
    <dbReference type="NCBI Taxonomy" id="147558"/>
    <lineage>
        <taxon>Eukaryota</taxon>
        <taxon>Fungi</taxon>
        <taxon>Dikarya</taxon>
        <taxon>Ascomycota</taxon>
        <taxon>Pezizomycotina</taxon>
        <taxon>Dothideomycetes</taxon>
        <taxon>Pleosporomycetidae</taxon>
        <taxon>Pleosporales</taxon>
        <taxon>Massarineae</taxon>
        <taxon>Massarinaceae</taxon>
        <taxon>Byssothecium</taxon>
    </lineage>
</organism>
<dbReference type="EMBL" id="ML976984">
    <property type="protein sequence ID" value="KAF1959859.1"/>
    <property type="molecule type" value="Genomic_DNA"/>
</dbReference>
<name>A0A6A5U796_9PLEO</name>
<feature type="transmembrane region" description="Helical" evidence="1">
    <location>
        <begin position="188"/>
        <end position="208"/>
    </location>
</feature>
<evidence type="ECO:0008006" key="4">
    <source>
        <dbReference type="Google" id="ProtNLM"/>
    </source>
</evidence>
<evidence type="ECO:0000256" key="1">
    <source>
        <dbReference type="SAM" id="Phobius"/>
    </source>
</evidence>
<keyword evidence="1" id="KW-0472">Membrane</keyword>
<keyword evidence="1" id="KW-1133">Transmembrane helix</keyword>
<keyword evidence="3" id="KW-1185">Reference proteome</keyword>
<feature type="transmembrane region" description="Helical" evidence="1">
    <location>
        <begin position="53"/>
        <end position="71"/>
    </location>
</feature>
<protein>
    <recommendedName>
        <fullName evidence="4">Transmembrane protein</fullName>
    </recommendedName>
</protein>
<keyword evidence="1" id="KW-0812">Transmembrane</keyword>
<dbReference type="Proteomes" id="UP000800035">
    <property type="component" value="Unassembled WGS sequence"/>
</dbReference>
<proteinExistence type="predicted"/>
<sequence length="248" mass="28985">MQRPWWLFHHTTTRSFFLFCPSIRRPTCDWGRTRRRVATRMIGFRFSTSDSWVLSWVGCLGIPFSFFLLCLPSHHLGIASPSYFQTFSVEYFGAGVGLPTCWPEMRGVVPGFRTFSPSRPVSSHCCLAPFFNARTLHNVRRRSLMFRGLFFPLLFGRRKYRTVVVCFFPPRPFFVYSAALRIHVPRRLYNLCAVGSVCYTLLVCTLYFSEPSPLAPFLLSYFDSVWFDGYYFLVDRVLLSLRFGYQLL</sequence>
<reference evidence="2" key="1">
    <citation type="journal article" date="2020" name="Stud. Mycol.">
        <title>101 Dothideomycetes genomes: a test case for predicting lifestyles and emergence of pathogens.</title>
        <authorList>
            <person name="Haridas S."/>
            <person name="Albert R."/>
            <person name="Binder M."/>
            <person name="Bloem J."/>
            <person name="Labutti K."/>
            <person name="Salamov A."/>
            <person name="Andreopoulos B."/>
            <person name="Baker S."/>
            <person name="Barry K."/>
            <person name="Bills G."/>
            <person name="Bluhm B."/>
            <person name="Cannon C."/>
            <person name="Castanera R."/>
            <person name="Culley D."/>
            <person name="Daum C."/>
            <person name="Ezra D."/>
            <person name="Gonzalez J."/>
            <person name="Henrissat B."/>
            <person name="Kuo A."/>
            <person name="Liang C."/>
            <person name="Lipzen A."/>
            <person name="Lutzoni F."/>
            <person name="Magnuson J."/>
            <person name="Mondo S."/>
            <person name="Nolan M."/>
            <person name="Ohm R."/>
            <person name="Pangilinan J."/>
            <person name="Park H.-J."/>
            <person name="Ramirez L."/>
            <person name="Alfaro M."/>
            <person name="Sun H."/>
            <person name="Tritt A."/>
            <person name="Yoshinaga Y."/>
            <person name="Zwiers L.-H."/>
            <person name="Turgeon B."/>
            <person name="Goodwin S."/>
            <person name="Spatafora J."/>
            <person name="Crous P."/>
            <person name="Grigoriev I."/>
        </authorList>
    </citation>
    <scope>NUCLEOTIDE SEQUENCE</scope>
    <source>
        <strain evidence="2">CBS 675.92</strain>
    </source>
</reference>
<gene>
    <name evidence="2" type="ORF">CC80DRAFT_311962</name>
</gene>
<accession>A0A6A5U796</accession>
<dbReference type="AlphaFoldDB" id="A0A6A5U796"/>
<evidence type="ECO:0000313" key="3">
    <source>
        <dbReference type="Proteomes" id="UP000800035"/>
    </source>
</evidence>
<evidence type="ECO:0000313" key="2">
    <source>
        <dbReference type="EMBL" id="KAF1959859.1"/>
    </source>
</evidence>